<keyword evidence="5 7" id="KW-0560">Oxidoreductase</keyword>
<dbReference type="OrthoDB" id="2450120at2"/>
<organism evidence="7 8">
    <name type="scientific">Roseovarius indicus</name>
    <dbReference type="NCBI Taxonomy" id="540747"/>
    <lineage>
        <taxon>Bacteria</taxon>
        <taxon>Pseudomonadati</taxon>
        <taxon>Pseudomonadota</taxon>
        <taxon>Alphaproteobacteria</taxon>
        <taxon>Rhodobacterales</taxon>
        <taxon>Roseobacteraceae</taxon>
        <taxon>Roseovarius</taxon>
    </lineage>
</organism>
<dbReference type="PANTHER" id="PTHR43884">
    <property type="entry name" value="ACYL-COA DEHYDROGENASE"/>
    <property type="match status" value="1"/>
</dbReference>
<gene>
    <name evidence="7" type="primary">acd_1</name>
    <name evidence="7" type="ORF">RIdsm_01116</name>
</gene>
<name>A0A5P3A9S8_9RHOB</name>
<evidence type="ECO:0000256" key="3">
    <source>
        <dbReference type="ARBA" id="ARBA00022630"/>
    </source>
</evidence>
<dbReference type="InterPro" id="IPR009100">
    <property type="entry name" value="AcylCoA_DH/oxidase_NM_dom_sf"/>
</dbReference>
<evidence type="ECO:0000313" key="8">
    <source>
        <dbReference type="Proteomes" id="UP000325785"/>
    </source>
</evidence>
<proteinExistence type="inferred from homology"/>
<evidence type="ECO:0000256" key="5">
    <source>
        <dbReference type="ARBA" id="ARBA00023002"/>
    </source>
</evidence>
<protein>
    <submittedName>
        <fullName evidence="7">Glutaryl-CoA dehydrogenase</fullName>
        <ecNumber evidence="7">1.3.99.32</ecNumber>
    </submittedName>
</protein>
<dbReference type="Pfam" id="PF00441">
    <property type="entry name" value="Acyl-CoA_dh_1"/>
    <property type="match status" value="1"/>
</dbReference>
<evidence type="ECO:0000256" key="2">
    <source>
        <dbReference type="ARBA" id="ARBA00009347"/>
    </source>
</evidence>
<dbReference type="GO" id="GO:0050660">
    <property type="term" value="F:flavin adenine dinucleotide binding"/>
    <property type="evidence" value="ECO:0007669"/>
    <property type="project" value="InterPro"/>
</dbReference>
<dbReference type="PANTHER" id="PTHR43884:SF20">
    <property type="entry name" value="ACYL-COA DEHYDROGENASE FADE28"/>
    <property type="match status" value="1"/>
</dbReference>
<dbReference type="GO" id="GO:0003995">
    <property type="term" value="F:acyl-CoA dehydrogenase activity"/>
    <property type="evidence" value="ECO:0007669"/>
    <property type="project" value="TreeGrafter"/>
</dbReference>
<dbReference type="RefSeq" id="WP_057821057.1">
    <property type="nucleotide sequence ID" value="NZ_CP031598.1"/>
</dbReference>
<dbReference type="Gene3D" id="1.20.140.10">
    <property type="entry name" value="Butyryl-CoA Dehydrogenase, subunit A, domain 3"/>
    <property type="match status" value="1"/>
</dbReference>
<feature type="domain" description="Acyl-CoA dehydrogenase/oxidase C-terminal" evidence="6">
    <location>
        <begin position="212"/>
        <end position="318"/>
    </location>
</feature>
<keyword evidence="4" id="KW-0274">FAD</keyword>
<comment type="similarity">
    <text evidence="2">Belongs to the acyl-CoA dehydrogenase family.</text>
</comment>
<dbReference type="EC" id="1.3.99.32" evidence="7"/>
<evidence type="ECO:0000259" key="6">
    <source>
        <dbReference type="Pfam" id="PF00441"/>
    </source>
</evidence>
<dbReference type="InterPro" id="IPR036250">
    <property type="entry name" value="AcylCo_DH-like_C"/>
</dbReference>
<dbReference type="AlphaFoldDB" id="A0A5P3A9S8"/>
<evidence type="ECO:0000256" key="1">
    <source>
        <dbReference type="ARBA" id="ARBA00001974"/>
    </source>
</evidence>
<dbReference type="InterPro" id="IPR009075">
    <property type="entry name" value="AcylCo_DH/oxidase_C"/>
</dbReference>
<accession>A0A5P3A9S8</accession>
<dbReference type="KEGG" id="rid:RIdsm_01116"/>
<dbReference type="Gene3D" id="1.10.540.10">
    <property type="entry name" value="Acyl-CoA dehydrogenase/oxidase, N-terminal domain"/>
    <property type="match status" value="1"/>
</dbReference>
<dbReference type="EMBL" id="CP031598">
    <property type="protein sequence ID" value="QEW25330.1"/>
    <property type="molecule type" value="Genomic_DNA"/>
</dbReference>
<dbReference type="SUPFAM" id="SSF56645">
    <property type="entry name" value="Acyl-CoA dehydrogenase NM domain-like"/>
    <property type="match status" value="1"/>
</dbReference>
<reference evidence="7 8" key="1">
    <citation type="submission" date="2018-08" db="EMBL/GenBank/DDBJ databases">
        <title>Genetic Globetrotter - A new plasmid hitch-hiking vast phylogenetic and geographic distances.</title>
        <authorList>
            <person name="Vollmers J."/>
            <person name="Petersen J."/>
        </authorList>
    </citation>
    <scope>NUCLEOTIDE SEQUENCE [LARGE SCALE GENOMIC DNA]</scope>
    <source>
        <strain evidence="7 8">DSM 26383</strain>
    </source>
</reference>
<sequence>MDSNVGQIAVSTAERIFSQTVTRQSLDSAAEGDWLADLWQVISDNGLPLALVDEASGGFGLDIDHGLMIVRLAGRYAVPLPLAETMAANHLLARCGLEPAEGPLSMIVSGPAAPLALTRKDDTTWHVEGQGAHVPWPDQAESVVAHAHLDGANHLVRLPHGAWTIAETFTSTAGHPAARVTIDTDLAAENVAPIPADLGPDPVMLAGAAIRTIAMAGAAQKVFDLTSEYATTRKQFGRPLSRFQVIQHDLARMASAVAVTSACADMAAAGFSTPDGAAAIAAAKARTGEAVGLIAGLAHQIHGAIGASQDYELQHFTRLLWSLRDDFGTERHWQARLATLALDHADQGPWAFITGMEPVREAV</sequence>
<comment type="cofactor">
    <cofactor evidence="1">
        <name>FAD</name>
        <dbReference type="ChEBI" id="CHEBI:57692"/>
    </cofactor>
</comment>
<keyword evidence="3" id="KW-0285">Flavoprotein</keyword>
<dbReference type="SUPFAM" id="SSF47203">
    <property type="entry name" value="Acyl-CoA dehydrogenase C-terminal domain-like"/>
    <property type="match status" value="1"/>
</dbReference>
<dbReference type="Proteomes" id="UP000325785">
    <property type="component" value="Chromosome"/>
</dbReference>
<evidence type="ECO:0000256" key="4">
    <source>
        <dbReference type="ARBA" id="ARBA00022827"/>
    </source>
</evidence>
<dbReference type="InterPro" id="IPR037069">
    <property type="entry name" value="AcylCoA_DH/ox_N_sf"/>
</dbReference>
<evidence type="ECO:0000313" key="7">
    <source>
        <dbReference type="EMBL" id="QEW25330.1"/>
    </source>
</evidence>